<feature type="signal peptide" evidence="2">
    <location>
        <begin position="1"/>
        <end position="25"/>
    </location>
</feature>
<protein>
    <submittedName>
        <fullName evidence="3">Uncharacterized protein</fullName>
    </submittedName>
</protein>
<keyword evidence="2" id="KW-0732">Signal</keyword>
<sequence>MLCGTALQTAILLLVIWRTDWEAEAALAKERISSWSGECRHVVKQKQQQQQQQGETGIDSDLKDKEALALRV</sequence>
<evidence type="ECO:0000313" key="4">
    <source>
        <dbReference type="Proteomes" id="UP000604825"/>
    </source>
</evidence>
<dbReference type="Proteomes" id="UP000604825">
    <property type="component" value="Unassembled WGS sequence"/>
</dbReference>
<keyword evidence="4" id="KW-1185">Reference proteome</keyword>
<evidence type="ECO:0000256" key="2">
    <source>
        <dbReference type="SAM" id="SignalP"/>
    </source>
</evidence>
<name>A0A811PZA6_9POAL</name>
<dbReference type="OrthoDB" id="692931at2759"/>
<accession>A0A811PZA6</accession>
<organism evidence="3 4">
    <name type="scientific">Miscanthus lutarioriparius</name>
    <dbReference type="NCBI Taxonomy" id="422564"/>
    <lineage>
        <taxon>Eukaryota</taxon>
        <taxon>Viridiplantae</taxon>
        <taxon>Streptophyta</taxon>
        <taxon>Embryophyta</taxon>
        <taxon>Tracheophyta</taxon>
        <taxon>Spermatophyta</taxon>
        <taxon>Magnoliopsida</taxon>
        <taxon>Liliopsida</taxon>
        <taxon>Poales</taxon>
        <taxon>Poaceae</taxon>
        <taxon>PACMAD clade</taxon>
        <taxon>Panicoideae</taxon>
        <taxon>Andropogonodae</taxon>
        <taxon>Andropogoneae</taxon>
        <taxon>Saccharinae</taxon>
        <taxon>Miscanthus</taxon>
    </lineage>
</organism>
<feature type="region of interest" description="Disordered" evidence="1">
    <location>
        <begin position="46"/>
        <end position="72"/>
    </location>
</feature>
<feature type="chain" id="PRO_5032927459" evidence="2">
    <location>
        <begin position="26"/>
        <end position="72"/>
    </location>
</feature>
<evidence type="ECO:0000313" key="3">
    <source>
        <dbReference type="EMBL" id="CAD6248937.1"/>
    </source>
</evidence>
<proteinExistence type="predicted"/>
<feature type="compositionally biased region" description="Basic and acidic residues" evidence="1">
    <location>
        <begin position="60"/>
        <end position="72"/>
    </location>
</feature>
<dbReference type="AlphaFoldDB" id="A0A811PZA6"/>
<gene>
    <name evidence="3" type="ORF">NCGR_LOCUS32807</name>
</gene>
<comment type="caution">
    <text evidence="3">The sequence shown here is derived from an EMBL/GenBank/DDBJ whole genome shotgun (WGS) entry which is preliminary data.</text>
</comment>
<reference evidence="3" key="1">
    <citation type="submission" date="2020-10" db="EMBL/GenBank/DDBJ databases">
        <authorList>
            <person name="Han B."/>
            <person name="Lu T."/>
            <person name="Zhao Q."/>
            <person name="Huang X."/>
            <person name="Zhao Y."/>
        </authorList>
    </citation>
    <scope>NUCLEOTIDE SEQUENCE</scope>
</reference>
<dbReference type="EMBL" id="CAJGYO010000008">
    <property type="protein sequence ID" value="CAD6248937.1"/>
    <property type="molecule type" value="Genomic_DNA"/>
</dbReference>
<evidence type="ECO:0000256" key="1">
    <source>
        <dbReference type="SAM" id="MobiDB-lite"/>
    </source>
</evidence>